<comment type="caution">
    <text evidence="2">The sequence shown here is derived from an EMBL/GenBank/DDBJ whole genome shotgun (WGS) entry which is preliminary data.</text>
</comment>
<evidence type="ECO:0000313" key="3">
    <source>
        <dbReference type="Proteomes" id="UP000073492"/>
    </source>
</evidence>
<protein>
    <submittedName>
        <fullName evidence="2">Uncharacterized protein</fullName>
    </submittedName>
</protein>
<evidence type="ECO:0000313" key="2">
    <source>
        <dbReference type="EMBL" id="KXT06220.1"/>
    </source>
</evidence>
<dbReference type="AlphaFoldDB" id="A0A139HUS3"/>
<evidence type="ECO:0000256" key="1">
    <source>
        <dbReference type="SAM" id="MobiDB-lite"/>
    </source>
</evidence>
<organism evidence="2 3">
    <name type="scientific">Pseudocercospora musae</name>
    <dbReference type="NCBI Taxonomy" id="113226"/>
    <lineage>
        <taxon>Eukaryota</taxon>
        <taxon>Fungi</taxon>
        <taxon>Dikarya</taxon>
        <taxon>Ascomycota</taxon>
        <taxon>Pezizomycotina</taxon>
        <taxon>Dothideomycetes</taxon>
        <taxon>Dothideomycetidae</taxon>
        <taxon>Mycosphaerellales</taxon>
        <taxon>Mycosphaerellaceae</taxon>
        <taxon>Pseudocercospora</taxon>
    </lineage>
</organism>
<sequence length="94" mass="10471">MPRGSSVQQTILAYLASQEKLQNSFCLTILSQRTFIASKMADYDGFCDPAWPPGTVKLAQLVGINKKDAEIILRPRPTDNPNDPLNWPKWQGPA</sequence>
<dbReference type="EMBL" id="LFZO01000556">
    <property type="protein sequence ID" value="KXT06220.1"/>
    <property type="molecule type" value="Genomic_DNA"/>
</dbReference>
<reference evidence="2 3" key="1">
    <citation type="submission" date="2015-07" db="EMBL/GenBank/DDBJ databases">
        <title>Comparative genomics of the Sigatoka disease complex on banana suggests a link between parallel evolutionary changes in Pseudocercospora fijiensis and Pseudocercospora eumusae and increased virulence on the banana host.</title>
        <authorList>
            <person name="Chang T.-C."/>
            <person name="Salvucci A."/>
            <person name="Crous P.W."/>
            <person name="Stergiopoulos I."/>
        </authorList>
    </citation>
    <scope>NUCLEOTIDE SEQUENCE [LARGE SCALE GENOMIC DNA]</scope>
    <source>
        <strain evidence="2 3">CBS 116634</strain>
    </source>
</reference>
<feature type="region of interest" description="Disordered" evidence="1">
    <location>
        <begin position="74"/>
        <end position="94"/>
    </location>
</feature>
<gene>
    <name evidence="2" type="ORF">AC579_2620</name>
</gene>
<dbReference type="OrthoDB" id="5215911at2759"/>
<proteinExistence type="predicted"/>
<name>A0A139HUS3_9PEZI</name>
<keyword evidence="3" id="KW-1185">Reference proteome</keyword>
<accession>A0A139HUS3</accession>
<dbReference type="Proteomes" id="UP000073492">
    <property type="component" value="Unassembled WGS sequence"/>
</dbReference>